<accession>A0A6P7U1G9</accession>
<dbReference type="RefSeq" id="XP_029654816.1">
    <property type="nucleotide sequence ID" value="XM_029798956.1"/>
</dbReference>
<reference evidence="7" key="1">
    <citation type="submission" date="2025-08" db="UniProtKB">
        <authorList>
            <consortium name="RefSeq"/>
        </authorList>
    </citation>
    <scope>IDENTIFICATION</scope>
</reference>
<evidence type="ECO:0000313" key="6">
    <source>
        <dbReference type="Proteomes" id="UP000515154"/>
    </source>
</evidence>
<dbReference type="GO" id="GO:0005814">
    <property type="term" value="C:centriole"/>
    <property type="evidence" value="ECO:0007669"/>
    <property type="project" value="TreeGrafter"/>
</dbReference>
<evidence type="ECO:0000256" key="3">
    <source>
        <dbReference type="ARBA" id="ARBA00023212"/>
    </source>
</evidence>
<feature type="compositionally biased region" description="Polar residues" evidence="4">
    <location>
        <begin position="190"/>
        <end position="206"/>
    </location>
</feature>
<dbReference type="Pfam" id="PF15309">
    <property type="entry name" value="ALMS_motif"/>
    <property type="match status" value="1"/>
</dbReference>
<evidence type="ECO:0000256" key="2">
    <source>
        <dbReference type="ARBA" id="ARBA00022490"/>
    </source>
</evidence>
<dbReference type="AlphaFoldDB" id="A0A6P7U1G9"/>
<dbReference type="InterPro" id="IPR029299">
    <property type="entry name" value="ALMS_motif"/>
</dbReference>
<evidence type="ECO:0000256" key="4">
    <source>
        <dbReference type="SAM" id="MobiDB-lite"/>
    </source>
</evidence>
<keyword evidence="6" id="KW-1185">Reference proteome</keyword>
<sequence>MGRNESHDSRLTYKTDDTVIYFQEYIQNQNNENLSEENSVNSYKNSTTSLYNEVENLNSRKSDFEFPPITSRLWNLWINANKRRPELIERGLRVISMFKDFEIHLMDQISENESCSSEKLRRISSNSSIFYLRPQKDEMNQFCWEIPHVDGVECSKMSLQEACELHRASFVRNSQQRQQILKQFKKQVKNDQTTSKSTTQNVSIEQNSRLSLPKRRRMSKAEIKEQNARIYERLPEVVERKKELVRSEFYSRNRQQVQLFNQKILARLFSRGPKYCPNSRYKYVVMKKSEVS</sequence>
<evidence type="ECO:0000259" key="5">
    <source>
        <dbReference type="Pfam" id="PF15309"/>
    </source>
</evidence>
<name>A0A6P7U1G9_9MOLL</name>
<dbReference type="GO" id="GO:0005813">
    <property type="term" value="C:centrosome"/>
    <property type="evidence" value="ECO:0007669"/>
    <property type="project" value="UniProtKB-SubCell"/>
</dbReference>
<keyword evidence="2" id="KW-0963">Cytoplasm</keyword>
<dbReference type="GO" id="GO:0005829">
    <property type="term" value="C:cytosol"/>
    <property type="evidence" value="ECO:0007669"/>
    <property type="project" value="TreeGrafter"/>
</dbReference>
<feature type="domain" description="ALMS motif" evidence="5">
    <location>
        <begin position="156"/>
        <end position="271"/>
    </location>
</feature>
<gene>
    <name evidence="7" type="primary">LOC115228357</name>
</gene>
<dbReference type="Proteomes" id="UP000515154">
    <property type="component" value="Unplaced"/>
</dbReference>
<comment type="subcellular location">
    <subcellularLocation>
        <location evidence="1">Cytoplasm</location>
        <location evidence="1">Cytoskeleton</location>
        <location evidence="1">Microtubule organizing center</location>
        <location evidence="1">Centrosome</location>
    </subcellularLocation>
</comment>
<feature type="region of interest" description="Disordered" evidence="4">
    <location>
        <begin position="186"/>
        <end position="206"/>
    </location>
</feature>
<dbReference type="KEGG" id="osn:115228357"/>
<protein>
    <submittedName>
        <fullName evidence="7">Uncharacterized protein LOC115228357 isoform X1</fullName>
    </submittedName>
</protein>
<evidence type="ECO:0000256" key="1">
    <source>
        <dbReference type="ARBA" id="ARBA00004300"/>
    </source>
</evidence>
<evidence type="ECO:0000313" key="7">
    <source>
        <dbReference type="RefSeq" id="XP_029654816.1"/>
    </source>
</evidence>
<dbReference type="GO" id="GO:0046599">
    <property type="term" value="P:regulation of centriole replication"/>
    <property type="evidence" value="ECO:0007669"/>
    <property type="project" value="TreeGrafter"/>
</dbReference>
<proteinExistence type="predicted"/>
<keyword evidence="3" id="KW-0206">Cytoskeleton</keyword>
<organism evidence="6 7">
    <name type="scientific">Octopus sinensis</name>
    <name type="common">East Asian common octopus</name>
    <dbReference type="NCBI Taxonomy" id="2607531"/>
    <lineage>
        <taxon>Eukaryota</taxon>
        <taxon>Metazoa</taxon>
        <taxon>Spiralia</taxon>
        <taxon>Lophotrochozoa</taxon>
        <taxon>Mollusca</taxon>
        <taxon>Cephalopoda</taxon>
        <taxon>Coleoidea</taxon>
        <taxon>Octopodiformes</taxon>
        <taxon>Octopoda</taxon>
        <taxon>Incirrata</taxon>
        <taxon>Octopodidae</taxon>
        <taxon>Octopus</taxon>
    </lineage>
</organism>
<dbReference type="PANTHER" id="PTHR21553">
    <property type="entry name" value="ALMS1-RELATED"/>
    <property type="match status" value="1"/>
</dbReference>